<evidence type="ECO:0000313" key="1">
    <source>
        <dbReference type="EMBL" id="KRL07493.1"/>
    </source>
</evidence>
<dbReference type="EMBL" id="AZDX01000006">
    <property type="protein sequence ID" value="KRL07493.1"/>
    <property type="molecule type" value="Genomic_DNA"/>
</dbReference>
<proteinExistence type="predicted"/>
<evidence type="ECO:0000313" key="2">
    <source>
        <dbReference type="Proteomes" id="UP000051448"/>
    </source>
</evidence>
<reference evidence="1 2" key="1">
    <citation type="journal article" date="2015" name="Genome Announc.">
        <title>Expanding the biotechnology potential of lactobacilli through comparative genomics of 213 strains and associated genera.</title>
        <authorList>
            <person name="Sun Z."/>
            <person name="Harris H.M."/>
            <person name="McCann A."/>
            <person name="Guo C."/>
            <person name="Argimon S."/>
            <person name="Zhang W."/>
            <person name="Yang X."/>
            <person name="Jeffery I.B."/>
            <person name="Cooney J.C."/>
            <person name="Kagawa T.F."/>
            <person name="Liu W."/>
            <person name="Song Y."/>
            <person name="Salvetti E."/>
            <person name="Wrobel A."/>
            <person name="Rasinkangas P."/>
            <person name="Parkhill J."/>
            <person name="Rea M.C."/>
            <person name="O'Sullivan O."/>
            <person name="Ritari J."/>
            <person name="Douillard F.P."/>
            <person name="Paul Ross R."/>
            <person name="Yang R."/>
            <person name="Briner A.E."/>
            <person name="Felis G.E."/>
            <person name="de Vos W.M."/>
            <person name="Barrangou R."/>
            <person name="Klaenhammer T.R."/>
            <person name="Caufield P.W."/>
            <person name="Cui Y."/>
            <person name="Zhang H."/>
            <person name="O'Toole P.W."/>
        </authorList>
    </citation>
    <scope>NUCLEOTIDE SEQUENCE [LARGE SCALE GENOMIC DNA]</scope>
    <source>
        <strain evidence="1 2">DSM 19519</strain>
    </source>
</reference>
<accession>A0A0R1MQJ6</accession>
<dbReference type="PATRIC" id="fig|1423759.3.peg.1965"/>
<protein>
    <submittedName>
        <fullName evidence="1">Uncharacterized protein</fullName>
    </submittedName>
</protein>
<gene>
    <name evidence="1" type="ORF">FC92_GL001882</name>
</gene>
<dbReference type="Proteomes" id="UP000051448">
    <property type="component" value="Unassembled WGS sequence"/>
</dbReference>
<dbReference type="AlphaFoldDB" id="A0A0R1MQJ6"/>
<sequence>MHHEKILFHGFNLDEIIFNSELDMKATINLQSTLFVFNCLNYKKLGCKSILVDKYRGIIRTNKETKKLINQFITDQAVSFLGTRVMSQNKGGLPYVYGKNVIIPLSGATQHSTDWLLLNDSVGVSFTENKRNMTILFREFLGDPLRMDFMVDKNVVRRQLKIAGNIIMKQCSIVDEINIEFQNIKQTSVYNICGQYTDPSVESTSLKSELDWGIYYIIENVLKGIMGKEVSKELVEDSLKEIRKKSRGII</sequence>
<keyword evidence="2" id="KW-1185">Reference proteome</keyword>
<dbReference type="OrthoDB" id="2323375at2"/>
<organism evidence="1 2">
    <name type="scientific">Liquorilactobacillus hordei DSM 19519</name>
    <dbReference type="NCBI Taxonomy" id="1423759"/>
    <lineage>
        <taxon>Bacteria</taxon>
        <taxon>Bacillati</taxon>
        <taxon>Bacillota</taxon>
        <taxon>Bacilli</taxon>
        <taxon>Lactobacillales</taxon>
        <taxon>Lactobacillaceae</taxon>
        <taxon>Liquorilactobacillus</taxon>
    </lineage>
</organism>
<comment type="caution">
    <text evidence="1">The sequence shown here is derived from an EMBL/GenBank/DDBJ whole genome shotgun (WGS) entry which is preliminary data.</text>
</comment>
<dbReference type="RefSeq" id="WP_057869134.1">
    <property type="nucleotide sequence ID" value="NZ_AZDX01000006.1"/>
</dbReference>
<dbReference type="GeneID" id="98310815"/>
<dbReference type="STRING" id="1423759.FC92_GL001882"/>
<name>A0A0R1MQJ6_9LACO</name>